<evidence type="ECO:0000313" key="2">
    <source>
        <dbReference type="EMBL" id="MBC2594001.1"/>
    </source>
</evidence>
<accession>A0A842HFC3</accession>
<name>A0A842HFC3_9BACT</name>
<organism evidence="2 3">
    <name type="scientific">Ruficoccus amylovorans</name>
    <dbReference type="NCBI Taxonomy" id="1804625"/>
    <lineage>
        <taxon>Bacteria</taxon>
        <taxon>Pseudomonadati</taxon>
        <taxon>Verrucomicrobiota</taxon>
        <taxon>Opitutia</taxon>
        <taxon>Puniceicoccales</taxon>
        <taxon>Cerasicoccaceae</taxon>
        <taxon>Ruficoccus</taxon>
    </lineage>
</organism>
<comment type="caution">
    <text evidence="2">The sequence shown here is derived from an EMBL/GenBank/DDBJ whole genome shotgun (WGS) entry which is preliminary data.</text>
</comment>
<keyword evidence="3" id="KW-1185">Reference proteome</keyword>
<dbReference type="PROSITE" id="PS51257">
    <property type="entry name" value="PROKAR_LIPOPROTEIN"/>
    <property type="match status" value="1"/>
</dbReference>
<dbReference type="EMBL" id="JACHVB010000020">
    <property type="protein sequence ID" value="MBC2594001.1"/>
    <property type="molecule type" value="Genomic_DNA"/>
</dbReference>
<dbReference type="AlphaFoldDB" id="A0A842HFC3"/>
<proteinExistence type="predicted"/>
<reference evidence="2 3" key="1">
    <citation type="submission" date="2020-07" db="EMBL/GenBank/DDBJ databases">
        <authorList>
            <person name="Feng X."/>
        </authorList>
    </citation>
    <scope>NUCLEOTIDE SEQUENCE [LARGE SCALE GENOMIC DNA]</scope>
    <source>
        <strain evidence="2 3">JCM31066</strain>
    </source>
</reference>
<feature type="chain" id="PRO_5033048109" evidence="1">
    <location>
        <begin position="19"/>
        <end position="641"/>
    </location>
</feature>
<feature type="signal peptide" evidence="1">
    <location>
        <begin position="1"/>
        <end position="18"/>
    </location>
</feature>
<evidence type="ECO:0000313" key="3">
    <source>
        <dbReference type="Proteomes" id="UP000546464"/>
    </source>
</evidence>
<protein>
    <submittedName>
        <fullName evidence="2">Uncharacterized protein</fullName>
    </submittedName>
</protein>
<keyword evidence="1" id="KW-0732">Signal</keyword>
<gene>
    <name evidence="2" type="ORF">H5P28_06975</name>
</gene>
<evidence type="ECO:0000256" key="1">
    <source>
        <dbReference type="SAM" id="SignalP"/>
    </source>
</evidence>
<sequence>MRIRFSLQIVLCAVFAAACDSSTRGSSAPVPTEPATVQASAADGMSVPYTGVDTAGTYFLRAREFRQAGWNFNAFRDAIDELGVDFLVDHHLAVPSGAGSKAANLARFEAEVRSLSEYINATGLQYIWNVEEANFIARKEYEPGKNFYEPEPGTHYVRLPSELIAPLRKDVDMRYVCYDEQEHMIMTRNFLIRLPGRDDTPPSMVETADMTLEQSYAALYEKLSELRAYYDEQGLTPTVEMVWPDLHHLFARAGWTVTPKLMKESWNSIVIPMGLGAAVQYAGRGADLWFNPDLWFTGNYPGHSVAELQSSLWTAHWMGATRVYVENLDYVHLQKTEHNAEKAMKQGLSTERVQGRHHPDADGVFGSLVTYNDGEKYELTAYGQTLSDYACDYRYEHPRPFTWRDARCDVAIVRFPDSCWGQTRTRNFPDTLLGSKISHSSPETEAWFGIWNVLSNGVIPTTGMSFFIRESALQGPRFFSPMASVLVFDHRVGDEHPGFDFRGAKAVFLTGVTVTEATSRELARFVEKGGICIALPGLVDEGLRAKFEAAGKAVYDQRSGKGRWLVTRDFTVPEVREAVKPWLPADDEMRYQFGEHRVIVRGLNKEQVQVEVDGQVVAAPERILTRKIVWKDRTLSEVEGS</sequence>
<dbReference type="RefSeq" id="WP_185674986.1">
    <property type="nucleotide sequence ID" value="NZ_JACHVB010000020.1"/>
</dbReference>
<dbReference type="Proteomes" id="UP000546464">
    <property type="component" value="Unassembled WGS sequence"/>
</dbReference>